<keyword evidence="1" id="KW-1133">Transmembrane helix</keyword>
<keyword evidence="3" id="KW-1185">Reference proteome</keyword>
<evidence type="ECO:0000313" key="3">
    <source>
        <dbReference type="Proteomes" id="UP000784294"/>
    </source>
</evidence>
<dbReference type="EMBL" id="CAAALY010079130">
    <property type="protein sequence ID" value="VEL26270.1"/>
    <property type="molecule type" value="Genomic_DNA"/>
</dbReference>
<accession>A0A448X2M3</accession>
<name>A0A448X2M3_9PLAT</name>
<evidence type="ECO:0000313" key="2">
    <source>
        <dbReference type="EMBL" id="VEL26270.1"/>
    </source>
</evidence>
<feature type="transmembrane region" description="Helical" evidence="1">
    <location>
        <begin position="145"/>
        <end position="164"/>
    </location>
</feature>
<protein>
    <submittedName>
        <fullName evidence="2">Uncharacterized protein</fullName>
    </submittedName>
</protein>
<dbReference type="Proteomes" id="UP000784294">
    <property type="component" value="Unassembled WGS sequence"/>
</dbReference>
<sequence>MSDGPGPNTTDLLQANQLTIRSVNGLVTGFTGPPGLSAGGLTMTPGLGSAIWPDPRTGIISGQNGSGSGSTTLVGNCAGSATLGIGSSGLGSMSGAGITYPVGTGLQSSLLGIASPICGGRIHSRMPALARAALREKIYAGILNYFRLVSVSLCYLLSFINLSLNHSNSTFQ</sequence>
<proteinExistence type="predicted"/>
<evidence type="ECO:0000256" key="1">
    <source>
        <dbReference type="SAM" id="Phobius"/>
    </source>
</evidence>
<reference evidence="2" key="1">
    <citation type="submission" date="2018-11" db="EMBL/GenBank/DDBJ databases">
        <authorList>
            <consortium name="Pathogen Informatics"/>
        </authorList>
    </citation>
    <scope>NUCLEOTIDE SEQUENCE</scope>
</reference>
<keyword evidence="1" id="KW-0472">Membrane</keyword>
<organism evidence="2 3">
    <name type="scientific">Protopolystoma xenopodis</name>
    <dbReference type="NCBI Taxonomy" id="117903"/>
    <lineage>
        <taxon>Eukaryota</taxon>
        <taxon>Metazoa</taxon>
        <taxon>Spiralia</taxon>
        <taxon>Lophotrochozoa</taxon>
        <taxon>Platyhelminthes</taxon>
        <taxon>Monogenea</taxon>
        <taxon>Polyopisthocotylea</taxon>
        <taxon>Polystomatidea</taxon>
        <taxon>Polystomatidae</taxon>
        <taxon>Protopolystoma</taxon>
    </lineage>
</organism>
<keyword evidence="1" id="KW-0812">Transmembrane</keyword>
<gene>
    <name evidence="2" type="ORF">PXEA_LOCUS19710</name>
</gene>
<comment type="caution">
    <text evidence="2">The sequence shown here is derived from an EMBL/GenBank/DDBJ whole genome shotgun (WGS) entry which is preliminary data.</text>
</comment>
<dbReference type="AlphaFoldDB" id="A0A448X2M3"/>